<keyword evidence="1" id="KW-0175">Coiled coil</keyword>
<protein>
    <submittedName>
        <fullName evidence="3">DUF4365 domain-containing protein</fullName>
    </submittedName>
</protein>
<keyword evidence="4" id="KW-1185">Reference proteome</keyword>
<feature type="domain" description="DUF4365" evidence="2">
    <location>
        <begin position="18"/>
        <end position="158"/>
    </location>
</feature>
<evidence type="ECO:0000259" key="2">
    <source>
        <dbReference type="Pfam" id="PF14280"/>
    </source>
</evidence>
<dbReference type="EMBL" id="SSHJ02000007">
    <property type="protein sequence ID" value="MFN0256719.1"/>
    <property type="molecule type" value="Genomic_DNA"/>
</dbReference>
<evidence type="ECO:0000256" key="1">
    <source>
        <dbReference type="SAM" id="Coils"/>
    </source>
</evidence>
<name>A0ABW9J854_9SPHI</name>
<gene>
    <name evidence="3" type="ORF">E6A44_014110</name>
</gene>
<comment type="caution">
    <text evidence="3">The sequence shown here is derived from an EMBL/GenBank/DDBJ whole genome shotgun (WGS) entry which is preliminary data.</text>
</comment>
<evidence type="ECO:0000313" key="4">
    <source>
        <dbReference type="Proteomes" id="UP001517247"/>
    </source>
</evidence>
<sequence>MAINDLPQVDGASMNEDRSKNRLLSYFSRNAGFIAHEQTQDFGVDYKVELIAQGATNWAFDIQLKSVEKPKIILEGKYLSFSIKASTLNYLLRNDPVYGLLVIYDLGSNNLFFDYIDVLYLRLLEEREGISWGGNESLGVRIPTVNVIDTFKIAEIHNKFLQRFKNRVEMNSAHGANYGLPSIGVGHIKGLGFGSIEDAVTELRTKGAILLAQRDLWRVYELLEKLPRNQIVSDKEVLLVAAMAYNGVGKLADSTYYIERLSKKYALNESEQRSITFTSLKNKLGSGEIDRKTFVADAKLLLPSAGVSEELSLRLNILYFELGKIQGFERMSAELVAEFEELERMIAKVEDISQRNYLKATNLDNLAVIVSNERTEGMNRKVVFDQLGMKMEESQRQHYVDKDHMLHHWLNSGYVEIGRYALANNEFVLLAMVTSSSLKFWLNFQMDVLVFGEKGISREKTKLELKERIDIALETAKMLDVQKFLRQSYVLQCLAYELIFVSREWYEFEDSFNLGDIKDKMQRLEEEFELPTFVSQMEMLINIKRSGKHHGFSGVGSMVGMSDGQIRTYASYILESRYYPNAKLENILAEMYAFRNFHQRNDDNRFVLRILRPADRNLAYTFTHQFYAMDQKTGIQSLPSNDIDGILQSFGI</sequence>
<reference evidence="3 4" key="1">
    <citation type="submission" date="2024-12" db="EMBL/GenBank/DDBJ databases">
        <authorList>
            <person name="Hu S."/>
        </authorList>
    </citation>
    <scope>NUCLEOTIDE SEQUENCE [LARGE SCALE GENOMIC DNA]</scope>
    <source>
        <strain evidence="3 4">THG-T11</strain>
    </source>
</reference>
<dbReference type="RefSeq" id="WP_138723806.1">
    <property type="nucleotide sequence ID" value="NZ_SSHJ02000007.1"/>
</dbReference>
<dbReference type="Proteomes" id="UP001517247">
    <property type="component" value="Unassembled WGS sequence"/>
</dbReference>
<proteinExistence type="predicted"/>
<feature type="coiled-coil region" evidence="1">
    <location>
        <begin position="325"/>
        <end position="352"/>
    </location>
</feature>
<accession>A0ABW9J854</accession>
<evidence type="ECO:0000313" key="3">
    <source>
        <dbReference type="EMBL" id="MFN0256719.1"/>
    </source>
</evidence>
<dbReference type="Pfam" id="PF14280">
    <property type="entry name" value="DUF4365"/>
    <property type="match status" value="1"/>
</dbReference>
<organism evidence="3 4">
    <name type="scientific">Pedobacter ureilyticus</name>
    <dbReference type="NCBI Taxonomy" id="1393051"/>
    <lineage>
        <taxon>Bacteria</taxon>
        <taxon>Pseudomonadati</taxon>
        <taxon>Bacteroidota</taxon>
        <taxon>Sphingobacteriia</taxon>
        <taxon>Sphingobacteriales</taxon>
        <taxon>Sphingobacteriaceae</taxon>
        <taxon>Pedobacter</taxon>
    </lineage>
</organism>
<dbReference type="InterPro" id="IPR025375">
    <property type="entry name" value="DUF4365"/>
</dbReference>